<evidence type="ECO:0000256" key="12">
    <source>
        <dbReference type="ARBA" id="ARBA00033276"/>
    </source>
</evidence>
<evidence type="ECO:0000313" key="16">
    <source>
        <dbReference type="EMBL" id="CDZ89948.1"/>
    </source>
</evidence>
<dbReference type="FunFam" id="3.10.150.10:FF:000005">
    <property type="entry name" value="Beta sliding clamp"/>
    <property type="match status" value="1"/>
</dbReference>
<accession>A0A098BMM2</accession>
<feature type="domain" description="DNA polymerase III beta sliding clamp central" evidence="14">
    <location>
        <begin position="193"/>
        <end position="316"/>
    </location>
</feature>
<evidence type="ECO:0000256" key="2">
    <source>
        <dbReference type="ARBA" id="ARBA00010752"/>
    </source>
</evidence>
<keyword evidence="8" id="KW-0239">DNA-directed DNA polymerase</keyword>
<keyword evidence="5 16" id="KW-0808">Transferase</keyword>
<dbReference type="PANTHER" id="PTHR30478:SF0">
    <property type="entry name" value="BETA SLIDING CLAMP"/>
    <property type="match status" value="1"/>
</dbReference>
<dbReference type="FunFam" id="3.10.150.10:FF:000001">
    <property type="entry name" value="Beta sliding clamp"/>
    <property type="match status" value="1"/>
</dbReference>
<evidence type="ECO:0000313" key="17">
    <source>
        <dbReference type="Proteomes" id="UP000042997"/>
    </source>
</evidence>
<dbReference type="Proteomes" id="UP000042997">
    <property type="component" value="Unassembled WGS sequence"/>
</dbReference>
<protein>
    <recommendedName>
        <fullName evidence="3">Beta sliding clamp</fullName>
    </recommendedName>
    <alternativeName>
        <fullName evidence="12">Beta-clamp processivity factor</fullName>
    </alternativeName>
    <alternativeName>
        <fullName evidence="10">DNA polymerase III beta sliding clamp subunit</fullName>
    </alternativeName>
    <alternativeName>
        <fullName evidence="11">DNA polymerase III subunit beta</fullName>
    </alternativeName>
</protein>
<keyword evidence="7" id="KW-0235">DNA replication</keyword>
<sequence length="455" mass="47910">MEDSSAQGLESPVPLEPPAFQLIDERIPWSDVPAADVGVGALCQTSLNRSTARNSERIRGAMELGSMKFRVAREDFADSVAWVARSLPSRPPVPVLGGVLLGADEQGLTVSGFDYEVSAQVHVSAEVITSGQVLVSGRLLADITRALPNKPVDVVLDGTRVLINCGSAKFSLPTMPVEDYPQLPELPQQTGSLPVEMFAEAISQVAVAAGKDDTLPMLTGIRVEIDGTHMVLAATDRFRLAVRKIEWMPTVEAASAAVLVPAKTLSESAKTVGGSSNSPVQLALGAGSSVGAEGLLGIVADGRRTTTRLLDAEFPKFRQLLPTEHTAMATVEIAPLVDAIKRVALVAERGAQVRLEFTEGGLLLSAGGDDAGRAEESLAAEFQGEPLIIAFNPGYLLDGLGSLHSEKVSFGFTTPSRPAVLRPALDEAPEPDASGTFAAPDSDYTYLLMPVRLPG</sequence>
<dbReference type="AlphaFoldDB" id="A0A098BMM2"/>
<evidence type="ECO:0000256" key="5">
    <source>
        <dbReference type="ARBA" id="ARBA00022679"/>
    </source>
</evidence>
<dbReference type="InterPro" id="IPR022634">
    <property type="entry name" value="DNA_polIII_beta_N"/>
</dbReference>
<dbReference type="InterPro" id="IPR022635">
    <property type="entry name" value="DNA_polIII_beta_C"/>
</dbReference>
<dbReference type="Pfam" id="PF02767">
    <property type="entry name" value="DNA_pol3_beta_2"/>
    <property type="match status" value="1"/>
</dbReference>
<dbReference type="GO" id="GO:0003677">
    <property type="term" value="F:DNA binding"/>
    <property type="evidence" value="ECO:0007669"/>
    <property type="project" value="UniProtKB-KW"/>
</dbReference>
<keyword evidence="4" id="KW-0963">Cytoplasm</keyword>
<gene>
    <name evidence="16" type="primary">dnaN</name>
    <name evidence="16" type="ORF">RHRU231_590007</name>
</gene>
<name>A0A098BMM2_9NOCA</name>
<evidence type="ECO:0000256" key="8">
    <source>
        <dbReference type="ARBA" id="ARBA00022932"/>
    </source>
</evidence>
<dbReference type="eggNOG" id="COG0592">
    <property type="taxonomic scope" value="Bacteria"/>
</dbReference>
<dbReference type="Pfam" id="PF02768">
    <property type="entry name" value="DNA_pol3_beta_3"/>
    <property type="match status" value="1"/>
</dbReference>
<feature type="domain" description="DNA polymerase III beta sliding clamp C-terminal" evidence="15">
    <location>
        <begin position="318"/>
        <end position="428"/>
    </location>
</feature>
<dbReference type="GO" id="GO:0006271">
    <property type="term" value="P:DNA strand elongation involved in DNA replication"/>
    <property type="evidence" value="ECO:0007669"/>
    <property type="project" value="TreeGrafter"/>
</dbReference>
<dbReference type="SMART" id="SM00480">
    <property type="entry name" value="POL3Bc"/>
    <property type="match status" value="1"/>
</dbReference>
<evidence type="ECO:0000256" key="10">
    <source>
        <dbReference type="ARBA" id="ARBA00030988"/>
    </source>
</evidence>
<evidence type="ECO:0000256" key="9">
    <source>
        <dbReference type="ARBA" id="ARBA00023125"/>
    </source>
</evidence>
<dbReference type="GO" id="GO:0008408">
    <property type="term" value="F:3'-5' exonuclease activity"/>
    <property type="evidence" value="ECO:0007669"/>
    <property type="project" value="InterPro"/>
</dbReference>
<evidence type="ECO:0000256" key="4">
    <source>
        <dbReference type="ARBA" id="ARBA00022490"/>
    </source>
</evidence>
<proteinExistence type="inferred from homology"/>
<evidence type="ECO:0000259" key="13">
    <source>
        <dbReference type="Pfam" id="PF00712"/>
    </source>
</evidence>
<dbReference type="SUPFAM" id="SSF55979">
    <property type="entry name" value="DNA clamp"/>
    <property type="match status" value="3"/>
</dbReference>
<evidence type="ECO:0000259" key="15">
    <source>
        <dbReference type="Pfam" id="PF02768"/>
    </source>
</evidence>
<organism evidence="16 17">
    <name type="scientific">Rhodococcus ruber</name>
    <dbReference type="NCBI Taxonomy" id="1830"/>
    <lineage>
        <taxon>Bacteria</taxon>
        <taxon>Bacillati</taxon>
        <taxon>Actinomycetota</taxon>
        <taxon>Actinomycetes</taxon>
        <taxon>Mycobacteriales</taxon>
        <taxon>Nocardiaceae</taxon>
        <taxon>Rhodococcus</taxon>
    </lineage>
</organism>
<keyword evidence="6 16" id="KW-0548">Nucleotidyltransferase</keyword>
<reference evidence="16 17" key="1">
    <citation type="journal article" date="2014" name="Genome Announc.">
        <title>Draft Genome Sequence of Propane- and Butane-Oxidizing Actinobacterium Rhodococcus ruber IEGM 231.</title>
        <authorList>
            <person name="Ivshina I.B."/>
            <person name="Kuyukina M.S."/>
            <person name="Krivoruchko A.V."/>
            <person name="Barbe V."/>
            <person name="Fischer C."/>
        </authorList>
    </citation>
    <scope>NUCLEOTIDE SEQUENCE [LARGE SCALE GENOMIC DNA]</scope>
</reference>
<feature type="domain" description="DNA polymerase III beta sliding clamp N-terminal" evidence="13">
    <location>
        <begin position="67"/>
        <end position="184"/>
    </location>
</feature>
<dbReference type="PANTHER" id="PTHR30478">
    <property type="entry name" value="DNA POLYMERASE III SUBUNIT BETA"/>
    <property type="match status" value="1"/>
</dbReference>
<dbReference type="GO" id="GO:0042802">
    <property type="term" value="F:identical protein binding"/>
    <property type="evidence" value="ECO:0007669"/>
    <property type="project" value="UniProtKB-ARBA"/>
</dbReference>
<dbReference type="InterPro" id="IPR001001">
    <property type="entry name" value="DNA_polIII_beta"/>
</dbReference>
<evidence type="ECO:0000256" key="6">
    <source>
        <dbReference type="ARBA" id="ARBA00022695"/>
    </source>
</evidence>
<dbReference type="Gene3D" id="3.10.150.10">
    <property type="entry name" value="DNA Polymerase III, subunit A, domain 2"/>
    <property type="match status" value="3"/>
</dbReference>
<comment type="subcellular location">
    <subcellularLocation>
        <location evidence="1">Cytoplasm</location>
    </subcellularLocation>
</comment>
<dbReference type="InterPro" id="IPR046938">
    <property type="entry name" value="DNA_clamp_sf"/>
</dbReference>
<dbReference type="EMBL" id="CCSD01000071">
    <property type="protein sequence ID" value="CDZ89948.1"/>
    <property type="molecule type" value="Genomic_DNA"/>
</dbReference>
<dbReference type="Pfam" id="PF00712">
    <property type="entry name" value="DNA_pol3_beta"/>
    <property type="match status" value="1"/>
</dbReference>
<dbReference type="CDD" id="cd00140">
    <property type="entry name" value="beta_clamp"/>
    <property type="match status" value="1"/>
</dbReference>
<dbReference type="GO" id="GO:0009360">
    <property type="term" value="C:DNA polymerase III complex"/>
    <property type="evidence" value="ECO:0007669"/>
    <property type="project" value="InterPro"/>
</dbReference>
<evidence type="ECO:0000256" key="11">
    <source>
        <dbReference type="ARBA" id="ARBA00033275"/>
    </source>
</evidence>
<dbReference type="InterPro" id="IPR022637">
    <property type="entry name" value="DNA_polIII_beta_cen"/>
</dbReference>
<comment type="similarity">
    <text evidence="2">Belongs to the beta sliding clamp family.</text>
</comment>
<dbReference type="GO" id="GO:0005737">
    <property type="term" value="C:cytoplasm"/>
    <property type="evidence" value="ECO:0007669"/>
    <property type="project" value="UniProtKB-SubCell"/>
</dbReference>
<evidence type="ECO:0000256" key="3">
    <source>
        <dbReference type="ARBA" id="ARBA00021035"/>
    </source>
</evidence>
<dbReference type="GO" id="GO:0003887">
    <property type="term" value="F:DNA-directed DNA polymerase activity"/>
    <property type="evidence" value="ECO:0007669"/>
    <property type="project" value="UniProtKB-KW"/>
</dbReference>
<evidence type="ECO:0000256" key="7">
    <source>
        <dbReference type="ARBA" id="ARBA00022705"/>
    </source>
</evidence>
<evidence type="ECO:0000256" key="1">
    <source>
        <dbReference type="ARBA" id="ARBA00004496"/>
    </source>
</evidence>
<evidence type="ECO:0000259" key="14">
    <source>
        <dbReference type="Pfam" id="PF02767"/>
    </source>
</evidence>
<keyword evidence="9" id="KW-0238">DNA-binding</keyword>
<dbReference type="NCBIfam" id="TIGR00663">
    <property type="entry name" value="dnan"/>
    <property type="match status" value="1"/>
</dbReference>